<protein>
    <submittedName>
        <fullName evidence="1">Uncharacterized protein</fullName>
    </submittedName>
</protein>
<keyword evidence="2" id="KW-1185">Reference proteome</keyword>
<proteinExistence type="predicted"/>
<dbReference type="PANTHER" id="PTHR48237">
    <property type="entry name" value="GAMMA-TUBULIN COMPLEX COMPONENT"/>
    <property type="match status" value="1"/>
</dbReference>
<organism evidence="1 2">
    <name type="scientific">Acacia crassicarpa</name>
    <name type="common">northern wattle</name>
    <dbReference type="NCBI Taxonomy" id="499986"/>
    <lineage>
        <taxon>Eukaryota</taxon>
        <taxon>Viridiplantae</taxon>
        <taxon>Streptophyta</taxon>
        <taxon>Embryophyta</taxon>
        <taxon>Tracheophyta</taxon>
        <taxon>Spermatophyta</taxon>
        <taxon>Magnoliopsida</taxon>
        <taxon>eudicotyledons</taxon>
        <taxon>Gunneridae</taxon>
        <taxon>Pentapetalae</taxon>
        <taxon>rosids</taxon>
        <taxon>fabids</taxon>
        <taxon>Fabales</taxon>
        <taxon>Fabaceae</taxon>
        <taxon>Caesalpinioideae</taxon>
        <taxon>mimosoid clade</taxon>
        <taxon>Acacieae</taxon>
        <taxon>Acacia</taxon>
    </lineage>
</organism>
<evidence type="ECO:0000313" key="2">
    <source>
        <dbReference type="Proteomes" id="UP001293593"/>
    </source>
</evidence>
<evidence type="ECO:0000313" key="1">
    <source>
        <dbReference type="EMBL" id="KAK4258378.1"/>
    </source>
</evidence>
<sequence length="159" mass="17980">MDNCFIKDRLEDVSWLCSLSEAEIDMLVNLKLCIIHRAKMIGHEELVKKFDLKVLRAIAFVSMEHLKEKVKNSSLTLADVKLATTLDACNLLRSDHEGIASIEDLSENIGIDPQTFLTKGPRDKVGSTLAKVKRKRKGFSVGKKTLKVKAKNKRFSRRI</sequence>
<gene>
    <name evidence="1" type="ORF">QN277_007834</name>
</gene>
<accession>A0AAE1IVV7</accession>
<dbReference type="EMBL" id="JAWXYG010000012">
    <property type="protein sequence ID" value="KAK4258378.1"/>
    <property type="molecule type" value="Genomic_DNA"/>
</dbReference>
<dbReference type="Proteomes" id="UP001293593">
    <property type="component" value="Unassembled WGS sequence"/>
</dbReference>
<dbReference type="AlphaFoldDB" id="A0AAE1IVV7"/>
<reference evidence="1" key="1">
    <citation type="submission" date="2023-10" db="EMBL/GenBank/DDBJ databases">
        <title>Chromosome-level genome of the transformable northern wattle, Acacia crassicarpa.</title>
        <authorList>
            <person name="Massaro I."/>
            <person name="Sinha N.R."/>
            <person name="Poethig S."/>
            <person name="Leichty A.R."/>
        </authorList>
    </citation>
    <scope>NUCLEOTIDE SEQUENCE</scope>
    <source>
        <strain evidence="1">Acra3RX</strain>
        <tissue evidence="1">Leaf</tissue>
    </source>
</reference>
<comment type="caution">
    <text evidence="1">The sequence shown here is derived from an EMBL/GenBank/DDBJ whole genome shotgun (WGS) entry which is preliminary data.</text>
</comment>
<name>A0AAE1IVV7_9FABA</name>
<dbReference type="PANTHER" id="PTHR48237:SF1">
    <property type="entry name" value="SPC97_SPC98 FAMILY OF SPINDLE POLE BODY (SBP) COMPONENT"/>
    <property type="match status" value="1"/>
</dbReference>